<accession>A0A2K2CKI0</accession>
<keyword evidence="6" id="KW-0175">Coiled coil</keyword>
<protein>
    <recommendedName>
        <fullName evidence="14">NB-ARC domain-containing protein</fullName>
    </recommendedName>
</protein>
<dbReference type="Pfam" id="PF18052">
    <property type="entry name" value="Rx_N"/>
    <property type="match status" value="1"/>
</dbReference>
<reference evidence="11" key="2">
    <citation type="submission" date="2017-06" db="EMBL/GenBank/DDBJ databases">
        <title>WGS assembly of Brachypodium distachyon.</title>
        <authorList>
            <consortium name="The International Brachypodium Initiative"/>
            <person name="Lucas S."/>
            <person name="Harmon-Smith M."/>
            <person name="Lail K."/>
            <person name="Tice H."/>
            <person name="Grimwood J."/>
            <person name="Bruce D."/>
            <person name="Barry K."/>
            <person name="Shu S."/>
            <person name="Lindquist E."/>
            <person name="Wang M."/>
            <person name="Pitluck S."/>
            <person name="Vogel J.P."/>
            <person name="Garvin D.F."/>
            <person name="Mockler T.C."/>
            <person name="Schmutz J."/>
            <person name="Rokhsar D."/>
            <person name="Bevan M.W."/>
        </authorList>
    </citation>
    <scope>NUCLEOTIDE SEQUENCE</scope>
    <source>
        <strain evidence="11">Bd21</strain>
    </source>
</reference>
<dbReference type="SUPFAM" id="SSF52540">
    <property type="entry name" value="P-loop containing nucleoside triphosphate hydrolases"/>
    <property type="match status" value="1"/>
</dbReference>
<keyword evidence="3" id="KW-0677">Repeat</keyword>
<reference evidence="11 12" key="1">
    <citation type="journal article" date="2010" name="Nature">
        <title>Genome sequencing and analysis of the model grass Brachypodium distachyon.</title>
        <authorList>
            <consortium name="International Brachypodium Initiative"/>
        </authorList>
    </citation>
    <scope>NUCLEOTIDE SEQUENCE [LARGE SCALE GENOMIC DNA]</scope>
    <source>
        <strain evidence="11">Bd21</strain>
        <strain evidence="12">cv. Bd21</strain>
    </source>
</reference>
<evidence type="ECO:0000256" key="5">
    <source>
        <dbReference type="ARBA" id="ARBA00022821"/>
    </source>
</evidence>
<evidence type="ECO:0000259" key="8">
    <source>
        <dbReference type="Pfam" id="PF18052"/>
    </source>
</evidence>
<sequence>MVQVVHSVFSTNWLILKCGSYDLCTFICRDKNTQTPTQRLMEAVVCVSCGALGSLLRKMGALLSDEYKLLTSVKGDIVFLRAELESMHAFLKKISEVEDPDEQYKCSIKEVRELSYDIEDVIDSFMLSLGGESSRNPRGFMRFIGRCMDLLANATTHHRFAKKIKVLKRRAIEASSRRARYKVDDVVSSLSRTSIDPRLPAFYTETTRLVGIDGPRDKLVKLVLAEGESPLAQQLKVVSVVGFGGLGKTTLANQVYQQLEGQFECQAFVSVSQNPDLKKILRNIFSQICWRERVINEAWDEQQLISVIRQFLKDKRYLIVIDDIWSTSAWRIIKCAFPENSCSSRILTTTRIMTAAKYCSSQHHDHVYEINPLSATHSKSLFLKRAFGSEDACPLQLREVSDEILKKCGGLPLAIIIVASLLANKASTIEEWLRIRNSIGSALEKDSDMEEMKKILLLSYNDLPYHLKTCLLYLSIFPEDYEIKRDRLVRRWIAEGFITTEGGQDPEEIGEGYFNDLINRNLIQPVEIQYDGRADACRVHDMILDLIISKSLEENFVTLSGDKNLNSLQHEKVRRLSLNYHAREHSMIPSNMIISHVRSLSIFGCVEHMPSLSNSQSLRVLDLENREVLEHNYLKHISRLSQLKYLRLDVRRITALPEQLGALQNLQTLDLRWTWVKKLPASIVQLQQLACLLVNSTELPEGIGNMHALRELSEVEINQNTSQFSLQELGSLTKLRILGLNLNWHIGNTNGGMQAYTDNLVMSLCKLGLLNLRSLEIQSYHYYSLDFLLDSWFPPPCLLQRFKMSTQYYFPRIPKWVASLHHLSYLSIYPDPVDEQTFRILGDLPSLLFLWISSRTARPKERLVISTNGFQYLKEFYFTCWDSGKGLTFEAGSMPELGKLRVPFNAHDVLSLQGDLDFGIQNLYSLKHLHVEIVCYGANIQEVEALEDAVKNAAGFLSEELSLEVSRWDEEEIVKDGEHKLAAEEVYFDY</sequence>
<dbReference type="PANTHER" id="PTHR23155">
    <property type="entry name" value="DISEASE RESISTANCE PROTEIN RP"/>
    <property type="match status" value="1"/>
</dbReference>
<dbReference type="GeneID" id="100826605"/>
<dbReference type="SUPFAM" id="SSF52058">
    <property type="entry name" value="L domain-like"/>
    <property type="match status" value="1"/>
</dbReference>
<dbReference type="FunFam" id="1.10.10.10:FF:000322">
    <property type="entry name" value="Probable disease resistance protein At1g63360"/>
    <property type="match status" value="1"/>
</dbReference>
<dbReference type="Gramene" id="PNT62521">
    <property type="protein sequence ID" value="PNT62521"/>
    <property type="gene ID" value="BRADI_4g04657v3"/>
</dbReference>
<evidence type="ECO:0000259" key="7">
    <source>
        <dbReference type="Pfam" id="PF00931"/>
    </source>
</evidence>
<dbReference type="InterPro" id="IPR027417">
    <property type="entry name" value="P-loop_NTPase"/>
</dbReference>
<evidence type="ECO:0000313" key="12">
    <source>
        <dbReference type="EnsemblPlants" id="PNT62521"/>
    </source>
</evidence>
<dbReference type="InterPro" id="IPR036388">
    <property type="entry name" value="WH-like_DNA-bd_sf"/>
</dbReference>
<dbReference type="Gene3D" id="1.10.10.10">
    <property type="entry name" value="Winged helix-like DNA-binding domain superfamily/Winged helix DNA-binding domain"/>
    <property type="match status" value="1"/>
</dbReference>
<proteinExistence type="inferred from homology"/>
<dbReference type="Pfam" id="PF23598">
    <property type="entry name" value="LRR_14"/>
    <property type="match status" value="1"/>
</dbReference>
<evidence type="ECO:0000313" key="13">
    <source>
        <dbReference type="Proteomes" id="UP000008810"/>
    </source>
</evidence>
<dbReference type="InterPro" id="IPR032675">
    <property type="entry name" value="LRR_dom_sf"/>
</dbReference>
<dbReference type="EMBL" id="CM000883">
    <property type="protein sequence ID" value="PNT62521.1"/>
    <property type="molecule type" value="Genomic_DNA"/>
</dbReference>
<evidence type="ECO:0000256" key="2">
    <source>
        <dbReference type="ARBA" id="ARBA00022614"/>
    </source>
</evidence>
<gene>
    <name evidence="12" type="primary">LOC100826605</name>
    <name evidence="11" type="ORF">BRADI_4g04657v3</name>
</gene>
<dbReference type="InterPro" id="IPR058922">
    <property type="entry name" value="WHD_DRP"/>
</dbReference>
<dbReference type="Pfam" id="PF00931">
    <property type="entry name" value="NB-ARC"/>
    <property type="match status" value="1"/>
</dbReference>
<dbReference type="InterPro" id="IPR002182">
    <property type="entry name" value="NB-ARC"/>
</dbReference>
<dbReference type="InterPro" id="IPR044974">
    <property type="entry name" value="Disease_R_plants"/>
</dbReference>
<evidence type="ECO:0008006" key="14">
    <source>
        <dbReference type="Google" id="ProtNLM"/>
    </source>
</evidence>
<evidence type="ECO:0000256" key="4">
    <source>
        <dbReference type="ARBA" id="ARBA00022741"/>
    </source>
</evidence>
<keyword evidence="5" id="KW-0611">Plant defense</keyword>
<dbReference type="Pfam" id="PF23559">
    <property type="entry name" value="WHD_DRP"/>
    <property type="match status" value="1"/>
</dbReference>
<dbReference type="GO" id="GO:0002758">
    <property type="term" value="P:innate immune response-activating signaling pathway"/>
    <property type="evidence" value="ECO:0007669"/>
    <property type="project" value="UniProtKB-ARBA"/>
</dbReference>
<dbReference type="ExpressionAtlas" id="A0A2K2CKI0">
    <property type="expression patterns" value="baseline and differential"/>
</dbReference>
<dbReference type="PRINTS" id="PR00364">
    <property type="entry name" value="DISEASERSIST"/>
</dbReference>
<dbReference type="Gene3D" id="3.40.50.300">
    <property type="entry name" value="P-loop containing nucleotide triphosphate hydrolases"/>
    <property type="match status" value="1"/>
</dbReference>
<dbReference type="GO" id="GO:0009626">
    <property type="term" value="P:plant-type hypersensitive response"/>
    <property type="evidence" value="ECO:0007669"/>
    <property type="project" value="UniProtKB-ARBA"/>
</dbReference>
<dbReference type="GO" id="GO:0098542">
    <property type="term" value="P:defense response to other organism"/>
    <property type="evidence" value="ECO:0000318"/>
    <property type="project" value="GO_Central"/>
</dbReference>
<dbReference type="InterPro" id="IPR038005">
    <property type="entry name" value="RX-like_CC"/>
</dbReference>
<dbReference type="Gene3D" id="1.20.5.4130">
    <property type="match status" value="1"/>
</dbReference>
<dbReference type="InterPro" id="IPR041118">
    <property type="entry name" value="Rx_N"/>
</dbReference>
<dbReference type="GO" id="GO:0043531">
    <property type="term" value="F:ADP binding"/>
    <property type="evidence" value="ECO:0007669"/>
    <property type="project" value="InterPro"/>
</dbReference>
<dbReference type="Gene3D" id="3.80.10.10">
    <property type="entry name" value="Ribonuclease Inhibitor"/>
    <property type="match status" value="1"/>
</dbReference>
<feature type="domain" description="Disease resistance protein winged helix" evidence="9">
    <location>
        <begin position="476"/>
        <end position="547"/>
    </location>
</feature>
<keyword evidence="13" id="KW-1185">Reference proteome</keyword>
<evidence type="ECO:0000256" key="1">
    <source>
        <dbReference type="ARBA" id="ARBA00008894"/>
    </source>
</evidence>
<dbReference type="InterPro" id="IPR055414">
    <property type="entry name" value="LRR_R13L4/SHOC2-like"/>
</dbReference>
<dbReference type="AlphaFoldDB" id="A0A2K2CKI0"/>
<evidence type="ECO:0000313" key="11">
    <source>
        <dbReference type="EMBL" id="PNT62521.1"/>
    </source>
</evidence>
<evidence type="ECO:0000256" key="3">
    <source>
        <dbReference type="ARBA" id="ARBA00022737"/>
    </source>
</evidence>
<dbReference type="Gene3D" id="1.10.8.430">
    <property type="entry name" value="Helical domain of apoptotic protease-activating factors"/>
    <property type="match status" value="1"/>
</dbReference>
<feature type="domain" description="NB-ARC" evidence="7">
    <location>
        <begin position="233"/>
        <end position="389"/>
    </location>
</feature>
<dbReference type="FunFam" id="3.40.50.300:FF:001091">
    <property type="entry name" value="Probable disease resistance protein At1g61300"/>
    <property type="match status" value="1"/>
</dbReference>
<reference evidence="12" key="3">
    <citation type="submission" date="2018-08" db="UniProtKB">
        <authorList>
            <consortium name="EnsemblPlants"/>
        </authorList>
    </citation>
    <scope>IDENTIFICATION</scope>
    <source>
        <strain evidence="12">cv. Bd21</strain>
    </source>
</reference>
<name>A0A2K2CKI0_BRADI</name>
<comment type="similarity">
    <text evidence="1">Belongs to the disease resistance NB-LRR family.</text>
</comment>
<feature type="domain" description="Disease resistance N-terminal" evidence="8">
    <location>
        <begin position="51"/>
        <end position="138"/>
    </location>
</feature>
<dbReference type="RefSeq" id="XP_024310646.1">
    <property type="nucleotide sequence ID" value="XM_024454878.1"/>
</dbReference>
<keyword evidence="2" id="KW-0433">Leucine-rich repeat</keyword>
<dbReference type="GO" id="GO:0042742">
    <property type="term" value="P:defense response to bacterium"/>
    <property type="evidence" value="ECO:0007669"/>
    <property type="project" value="UniProtKB-ARBA"/>
</dbReference>
<dbReference type="InterPro" id="IPR042197">
    <property type="entry name" value="Apaf_helical"/>
</dbReference>
<feature type="domain" description="Disease resistance R13L4/SHOC-2-like LRR" evidence="10">
    <location>
        <begin position="596"/>
        <end position="954"/>
    </location>
</feature>
<dbReference type="PANTHER" id="PTHR23155:SF1228">
    <property type="entry name" value="NB-ARC DOMAIN CONTAINING PROTEIN, EXPRESSED"/>
    <property type="match status" value="1"/>
</dbReference>
<dbReference type="EnsemblPlants" id="PNT62521">
    <property type="protein sequence ID" value="PNT62521"/>
    <property type="gene ID" value="BRADI_4g04657v3"/>
</dbReference>
<evidence type="ECO:0000256" key="6">
    <source>
        <dbReference type="ARBA" id="ARBA00023054"/>
    </source>
</evidence>
<evidence type="ECO:0000259" key="9">
    <source>
        <dbReference type="Pfam" id="PF23559"/>
    </source>
</evidence>
<dbReference type="OrthoDB" id="690341at2759"/>
<dbReference type="Proteomes" id="UP000008810">
    <property type="component" value="Chromosome 4"/>
</dbReference>
<organism evidence="11">
    <name type="scientific">Brachypodium distachyon</name>
    <name type="common">Purple false brome</name>
    <name type="synonym">Trachynia distachya</name>
    <dbReference type="NCBI Taxonomy" id="15368"/>
    <lineage>
        <taxon>Eukaryota</taxon>
        <taxon>Viridiplantae</taxon>
        <taxon>Streptophyta</taxon>
        <taxon>Embryophyta</taxon>
        <taxon>Tracheophyta</taxon>
        <taxon>Spermatophyta</taxon>
        <taxon>Magnoliopsida</taxon>
        <taxon>Liliopsida</taxon>
        <taxon>Poales</taxon>
        <taxon>Poaceae</taxon>
        <taxon>BOP clade</taxon>
        <taxon>Pooideae</taxon>
        <taxon>Stipodae</taxon>
        <taxon>Brachypodieae</taxon>
        <taxon>Brachypodium</taxon>
    </lineage>
</organism>
<evidence type="ECO:0000259" key="10">
    <source>
        <dbReference type="Pfam" id="PF23598"/>
    </source>
</evidence>
<keyword evidence="4" id="KW-0547">Nucleotide-binding</keyword>
<dbReference type="CDD" id="cd14798">
    <property type="entry name" value="RX-CC_like"/>
    <property type="match status" value="1"/>
</dbReference>